<dbReference type="EMBL" id="CP038810">
    <property type="protein sequence ID" value="QBZ97928.1"/>
    <property type="molecule type" value="Genomic_DNA"/>
</dbReference>
<accession>A0A4P7PSL7</accession>
<dbReference type="NCBIfam" id="TIGR04183">
    <property type="entry name" value="Por_Secre_tail"/>
    <property type="match status" value="1"/>
</dbReference>
<name>A0A4P7PSL7_9FLAO</name>
<gene>
    <name evidence="5" type="ORF">GS03_01426</name>
</gene>
<evidence type="ECO:0000256" key="1">
    <source>
        <dbReference type="ARBA" id="ARBA00022729"/>
    </source>
</evidence>
<dbReference type="GO" id="GO:0005509">
    <property type="term" value="F:calcium ion binding"/>
    <property type="evidence" value="ECO:0007669"/>
    <property type="project" value="InterPro"/>
</dbReference>
<dbReference type="OrthoDB" id="9765926at2"/>
<organism evidence="5 6">
    <name type="scientific">Flavobacterium sangjuense</name>
    <dbReference type="NCBI Taxonomy" id="2518177"/>
    <lineage>
        <taxon>Bacteria</taxon>
        <taxon>Pseudomonadati</taxon>
        <taxon>Bacteroidota</taxon>
        <taxon>Flavobacteriia</taxon>
        <taxon>Flavobacteriales</taxon>
        <taxon>Flavobacteriaceae</taxon>
        <taxon>Flavobacterium</taxon>
    </lineage>
</organism>
<dbReference type="Proteomes" id="UP000296862">
    <property type="component" value="Chromosome"/>
</dbReference>
<feature type="region of interest" description="Disordered" evidence="2">
    <location>
        <begin position="312"/>
        <end position="338"/>
    </location>
</feature>
<dbReference type="AlphaFoldDB" id="A0A4P7PSL7"/>
<feature type="signal peptide" evidence="3">
    <location>
        <begin position="1"/>
        <end position="20"/>
    </location>
</feature>
<dbReference type="RefSeq" id="WP_136151853.1">
    <property type="nucleotide sequence ID" value="NZ_CP038810.1"/>
</dbReference>
<dbReference type="InterPro" id="IPR028974">
    <property type="entry name" value="TSP_type-3_rpt"/>
</dbReference>
<evidence type="ECO:0000313" key="6">
    <source>
        <dbReference type="Proteomes" id="UP000296862"/>
    </source>
</evidence>
<keyword evidence="1 3" id="KW-0732">Signal</keyword>
<feature type="domain" description="Secretion system C-terminal sorting" evidence="4">
    <location>
        <begin position="437"/>
        <end position="505"/>
    </location>
</feature>
<dbReference type="InterPro" id="IPR026444">
    <property type="entry name" value="Secre_tail"/>
</dbReference>
<reference evidence="5 6" key="1">
    <citation type="submission" date="2019-04" db="EMBL/GenBank/DDBJ databases">
        <title>Flavobacterium sp. GS03.</title>
        <authorList>
            <person name="Kim H."/>
        </authorList>
    </citation>
    <scope>NUCLEOTIDE SEQUENCE [LARGE SCALE GENOMIC DNA]</scope>
    <source>
        <strain evidence="5 6">GS03</strain>
    </source>
</reference>
<evidence type="ECO:0000259" key="4">
    <source>
        <dbReference type="Pfam" id="PF18962"/>
    </source>
</evidence>
<dbReference type="Gene3D" id="4.10.1080.10">
    <property type="entry name" value="TSP type-3 repeat"/>
    <property type="match status" value="2"/>
</dbReference>
<sequence>MKQKYILFILFSLFVFKGNAQSNYAVNSIPFQPYSGTLSPLTTADDIYSPVITMPFSFDFYGNSYTQFVVSTNGYVDFRTSLAGQYSPWNVVYTIPNAGFGTKNSILGCYEDLNNNSTGAIGTITSGVYGTAPYRKFVVYFNNQPHFQCNSTVALSSSQIILSETTNIIDVQVINRTPCLAWQQGRGVIGLVNLDGTQAIAPPGRNTGNWSANQEAWRFYRPGYYPSYSFVRCDDDSDSFVTFDLTVAANDLSPANPSAISFFEDNALTIPVANPTAYINTSNPRTVYASGNGAIRSVILSVIDCSIDADSDSVPSATEDVNNDTNLANDDTDLDGIPNYLDNDDDGDLVLTSVEYVFARVNPRQVNVILDTDLDGIPNYLDNDDDGDGLLTWREDYNHDGNPGNDDTNSSGTADYLESSVALGVTPVSIDNNSIKVFPNPATNVLNIQNNTDDTNASIEIYSISGAKVKSLKTTQALTTIAVSDLQSGVYFVKVTMNNQVGNYKFIKN</sequence>
<protein>
    <recommendedName>
        <fullName evidence="4">Secretion system C-terminal sorting domain-containing protein</fullName>
    </recommendedName>
</protein>
<dbReference type="KEGG" id="fsn:GS03_01426"/>
<dbReference type="Pfam" id="PF18962">
    <property type="entry name" value="Por_Secre_tail"/>
    <property type="match status" value="1"/>
</dbReference>
<feature type="chain" id="PRO_5020297550" description="Secretion system C-terminal sorting domain-containing protein" evidence="3">
    <location>
        <begin position="21"/>
        <end position="509"/>
    </location>
</feature>
<keyword evidence="6" id="KW-1185">Reference proteome</keyword>
<evidence type="ECO:0000256" key="3">
    <source>
        <dbReference type="SAM" id="SignalP"/>
    </source>
</evidence>
<evidence type="ECO:0000313" key="5">
    <source>
        <dbReference type="EMBL" id="QBZ97928.1"/>
    </source>
</evidence>
<proteinExistence type="predicted"/>
<evidence type="ECO:0000256" key="2">
    <source>
        <dbReference type="SAM" id="MobiDB-lite"/>
    </source>
</evidence>